<evidence type="ECO:0000313" key="2">
    <source>
        <dbReference type="Proteomes" id="UP000031518"/>
    </source>
</evidence>
<organism evidence="1 2">
    <name type="scientific">Pyrinomonas methylaliphatogenes</name>
    <dbReference type="NCBI Taxonomy" id="454194"/>
    <lineage>
        <taxon>Bacteria</taxon>
        <taxon>Pseudomonadati</taxon>
        <taxon>Acidobacteriota</taxon>
        <taxon>Blastocatellia</taxon>
        <taxon>Blastocatellales</taxon>
        <taxon>Pyrinomonadaceae</taxon>
        <taxon>Pyrinomonas</taxon>
    </lineage>
</organism>
<keyword evidence="2" id="KW-1185">Reference proteome</keyword>
<dbReference type="EMBL" id="CBXV010000008">
    <property type="protein sequence ID" value="CDM66330.1"/>
    <property type="molecule type" value="Genomic_DNA"/>
</dbReference>
<sequence>MSIVNELSSEIAIAMLVKGEGSFRSAKDVADVLLTVYSALRSISIESRRRRCAKLMMRQEGERSSAATPGSH</sequence>
<protein>
    <submittedName>
        <fullName evidence="1">Uncharacterized protein</fullName>
    </submittedName>
</protein>
<accession>A0A0B6X1T2</accession>
<gene>
    <name evidence="1" type="ORF">PYK22_02357</name>
</gene>
<reference evidence="1 2" key="1">
    <citation type="submission" date="2013-12" db="EMBL/GenBank/DDBJ databases">
        <authorList>
            <person name="Stott M."/>
        </authorList>
    </citation>
    <scope>NUCLEOTIDE SEQUENCE [LARGE SCALE GENOMIC DNA]</scope>
    <source>
        <strain evidence="1 2">K22</strain>
    </source>
</reference>
<reference evidence="1 2" key="2">
    <citation type="submission" date="2015-01" db="EMBL/GenBank/DDBJ databases">
        <title>Complete genome sequence of Pyrinomonas methylaliphatogenes type strain K22T.</title>
        <authorList>
            <person name="Lee K.C.Y."/>
            <person name="Power J.F."/>
            <person name="Dunfield P.F."/>
            <person name="Morgan X.C."/>
            <person name="Huttenhower C."/>
            <person name="Stott M.B."/>
        </authorList>
    </citation>
    <scope>NUCLEOTIDE SEQUENCE [LARGE SCALE GENOMIC DNA]</scope>
    <source>
        <strain evidence="1 2">K22</strain>
    </source>
</reference>
<name>A0A0B6X1T2_9BACT</name>
<dbReference type="AlphaFoldDB" id="A0A0B6X1T2"/>
<dbReference type="Proteomes" id="UP000031518">
    <property type="component" value="Unassembled WGS sequence"/>
</dbReference>
<proteinExistence type="predicted"/>
<evidence type="ECO:0000313" key="1">
    <source>
        <dbReference type="EMBL" id="CDM66330.1"/>
    </source>
</evidence>
<dbReference type="RefSeq" id="WP_041977528.1">
    <property type="nucleotide sequence ID" value="NZ_CBXV010000008.1"/>
</dbReference>